<dbReference type="EMBL" id="CP000851">
    <property type="protein sequence ID" value="ABV88687.1"/>
    <property type="molecule type" value="Genomic_DNA"/>
</dbReference>
<reference evidence="2 3" key="1">
    <citation type="submission" date="2007-10" db="EMBL/GenBank/DDBJ databases">
        <title>Complete sequence of Shewanella pealeana ATCC 700345.</title>
        <authorList>
            <consortium name="US DOE Joint Genome Institute"/>
            <person name="Copeland A."/>
            <person name="Lucas S."/>
            <person name="Lapidus A."/>
            <person name="Barry K."/>
            <person name="Glavina del Rio T."/>
            <person name="Dalin E."/>
            <person name="Tice H."/>
            <person name="Pitluck S."/>
            <person name="Chertkov O."/>
            <person name="Brettin T."/>
            <person name="Bruce D."/>
            <person name="Detter J.C."/>
            <person name="Han C."/>
            <person name="Schmutz J."/>
            <person name="Larimer F."/>
            <person name="Land M."/>
            <person name="Hauser L."/>
            <person name="Kyrpides N."/>
            <person name="Kim E."/>
            <person name="Zhao J.-S.Z."/>
            <person name="Manno D."/>
            <person name="Hawari J."/>
            <person name="Richardson P."/>
        </authorList>
    </citation>
    <scope>NUCLEOTIDE SEQUENCE [LARGE SCALE GENOMIC DNA]</scope>
    <source>
        <strain evidence="3">ATCC 700345 / ANG-SQ1</strain>
    </source>
</reference>
<organism evidence="2 3">
    <name type="scientific">Shewanella pealeana (strain ATCC 700345 / ANG-SQ1)</name>
    <dbReference type="NCBI Taxonomy" id="398579"/>
    <lineage>
        <taxon>Bacteria</taxon>
        <taxon>Pseudomonadati</taxon>
        <taxon>Pseudomonadota</taxon>
        <taxon>Gammaproteobacteria</taxon>
        <taxon>Alteromonadales</taxon>
        <taxon>Shewanellaceae</taxon>
        <taxon>Shewanella</taxon>
    </lineage>
</organism>
<dbReference type="eggNOG" id="COG4319">
    <property type="taxonomic scope" value="Bacteria"/>
</dbReference>
<dbReference type="AlphaFoldDB" id="A8H800"/>
<dbReference type="Gene3D" id="3.10.450.50">
    <property type="match status" value="1"/>
</dbReference>
<keyword evidence="3" id="KW-1185">Reference proteome</keyword>
<sequence length="169" mass="18881">MEHAWMADYTPFTTHNNDDKNGVKMSDEEQIIATLEDYAKAYCAKDIDALMAVFDADDRISVIGTGQDELCVGRQAVKQLFLRNFNDATATQFQWDWSTVAISGNHALIGLTLIIKLTAEGELTSLPIRWTVALKKTDRWVWIHRHASTASNSQTKGKAYPSSIKMIGS</sequence>
<dbReference type="SUPFAM" id="SSF54427">
    <property type="entry name" value="NTF2-like"/>
    <property type="match status" value="1"/>
</dbReference>
<evidence type="ECO:0000313" key="3">
    <source>
        <dbReference type="Proteomes" id="UP000002608"/>
    </source>
</evidence>
<gene>
    <name evidence="2" type="ordered locus">Spea_3373</name>
</gene>
<dbReference type="KEGG" id="spl:Spea_3373"/>
<proteinExistence type="predicted"/>
<dbReference type="HOGENOM" id="CLU_150437_0_0_6"/>
<dbReference type="Pfam" id="PF13474">
    <property type="entry name" value="SnoaL_3"/>
    <property type="match status" value="1"/>
</dbReference>
<dbReference type="InterPro" id="IPR037401">
    <property type="entry name" value="SnoaL-like"/>
</dbReference>
<evidence type="ECO:0000259" key="1">
    <source>
        <dbReference type="Pfam" id="PF13474"/>
    </source>
</evidence>
<dbReference type="InterPro" id="IPR032710">
    <property type="entry name" value="NTF2-like_dom_sf"/>
</dbReference>
<protein>
    <recommendedName>
        <fullName evidence="1">SnoaL-like domain-containing protein</fullName>
    </recommendedName>
</protein>
<name>A8H800_SHEPA</name>
<feature type="domain" description="SnoaL-like" evidence="1">
    <location>
        <begin position="31"/>
        <end position="150"/>
    </location>
</feature>
<evidence type="ECO:0000313" key="2">
    <source>
        <dbReference type="EMBL" id="ABV88687.1"/>
    </source>
</evidence>
<dbReference type="Proteomes" id="UP000002608">
    <property type="component" value="Chromosome"/>
</dbReference>
<accession>A8H800</accession>